<protein>
    <recommendedName>
        <fullName evidence="3">Tubulin-specific chaperone A</fullName>
    </recommendedName>
</protein>
<dbReference type="EMBL" id="KL659480">
    <property type="protein sequence ID" value="KFA69449.1"/>
    <property type="molecule type" value="Genomic_DNA"/>
</dbReference>
<evidence type="ECO:0000313" key="1">
    <source>
        <dbReference type="EMBL" id="KFA69449.1"/>
    </source>
</evidence>
<organism evidence="1 2">
    <name type="scientific">Stachybotrys chlorohalonatus (strain IBT 40285)</name>
    <dbReference type="NCBI Taxonomy" id="1283841"/>
    <lineage>
        <taxon>Eukaryota</taxon>
        <taxon>Fungi</taxon>
        <taxon>Dikarya</taxon>
        <taxon>Ascomycota</taxon>
        <taxon>Pezizomycotina</taxon>
        <taxon>Sordariomycetes</taxon>
        <taxon>Hypocreomycetidae</taxon>
        <taxon>Hypocreales</taxon>
        <taxon>Stachybotryaceae</taxon>
        <taxon>Stachybotrys</taxon>
    </lineage>
</organism>
<keyword evidence="2" id="KW-1185">Reference proteome</keyword>
<reference evidence="1 2" key="1">
    <citation type="journal article" date="2014" name="BMC Genomics">
        <title>Comparative genome sequencing reveals chemotype-specific gene clusters in the toxigenic black mold Stachybotrys.</title>
        <authorList>
            <person name="Semeiks J."/>
            <person name="Borek D."/>
            <person name="Otwinowski Z."/>
            <person name="Grishin N.V."/>
        </authorList>
    </citation>
    <scope>NUCLEOTIDE SEQUENCE [LARGE SCALE GENOMIC DNA]</scope>
    <source>
        <strain evidence="1 2">IBT 40285</strain>
    </source>
</reference>
<dbReference type="InParanoid" id="A0A084QZR4"/>
<dbReference type="Proteomes" id="UP000028524">
    <property type="component" value="Unassembled WGS sequence"/>
</dbReference>
<evidence type="ECO:0008006" key="3">
    <source>
        <dbReference type="Google" id="ProtNLM"/>
    </source>
</evidence>
<accession>A0A084QZR4</accession>
<dbReference type="OrthoDB" id="10438098at2759"/>
<proteinExistence type="predicted"/>
<dbReference type="HOGENOM" id="CLU_186292_0_0_1"/>
<sequence length="93" mass="10262">MPSAASVFIQARDRVNLGEEITKATKKLDKALAAVQQQRKLVSDPAYVEKMAVATQQVKKKKPADLESEVNGFKTTIAQFRELKLEGEGGIHH</sequence>
<name>A0A084QZR4_STAC4</name>
<gene>
    <name evidence="1" type="ORF">S40285_04623</name>
</gene>
<dbReference type="AlphaFoldDB" id="A0A084QZR4"/>
<dbReference type="STRING" id="1283841.A0A084QZR4"/>
<evidence type="ECO:0000313" key="2">
    <source>
        <dbReference type="Proteomes" id="UP000028524"/>
    </source>
</evidence>